<evidence type="ECO:0000256" key="1">
    <source>
        <dbReference type="ARBA" id="ARBA00023157"/>
    </source>
</evidence>
<evidence type="ECO:0000259" key="2">
    <source>
        <dbReference type="PROSITE" id="PS00022"/>
    </source>
</evidence>
<evidence type="ECO:0000259" key="3">
    <source>
        <dbReference type="PROSITE" id="PS01186"/>
    </source>
</evidence>
<dbReference type="Pfam" id="PF00431">
    <property type="entry name" value="CUB"/>
    <property type="match status" value="1"/>
</dbReference>
<dbReference type="EMBL" id="JH712161">
    <property type="protein sequence ID" value="EFO16824.1"/>
    <property type="molecule type" value="Genomic_DNA"/>
</dbReference>
<dbReference type="RefSeq" id="XP_003147244.1">
    <property type="nucleotide sequence ID" value="XM_003147196.1"/>
</dbReference>
<dbReference type="SUPFAM" id="SSF49854">
    <property type="entry name" value="Spermadhesin, CUB domain"/>
    <property type="match status" value="1"/>
</dbReference>
<accession>A0A1S0TMM0</accession>
<dbReference type="CTD" id="9949137"/>
<keyword evidence="1" id="KW-1015">Disulfide bond</keyword>
<sequence length="225" mass="25773">MLSEFKFSYPLICPLICLAFTERCNIECENGGTVNGNCSCQCTYGFEGKNCEQLSRRKLFTDPSCGIHNEEQGIISLSTYPETRAGVTFCQWLIKSAPEKTIEFYIKDLDLDDDNVPPDQPCNDIFYIWGTKSIINPILCVRRNNLIGVRFESDSDWLLIELRTNPWSERSHRGPRIKYRQVDAPYQRSLRAFTADVLPSNAASNVPVFIILLLLTVIKRYDKIL</sequence>
<gene>
    <name evidence="4" type="ORF">LOAG_11678</name>
</gene>
<dbReference type="AlphaFoldDB" id="A0A1S0TMM0"/>
<dbReference type="PROSITE" id="PS01186">
    <property type="entry name" value="EGF_2"/>
    <property type="match status" value="1"/>
</dbReference>
<evidence type="ECO:0000313" key="4">
    <source>
        <dbReference type="EMBL" id="EFO16824.1"/>
    </source>
</evidence>
<protein>
    <recommendedName>
        <fullName evidence="2 3">EGF-like domain-containing protein</fullName>
    </recommendedName>
</protein>
<feature type="domain" description="EGF-like" evidence="2 3">
    <location>
        <begin position="40"/>
        <end position="51"/>
    </location>
</feature>
<reference evidence="4" key="1">
    <citation type="submission" date="2012-04" db="EMBL/GenBank/DDBJ databases">
        <title>The Genome Sequence of Loa loa.</title>
        <authorList>
            <consortium name="The Broad Institute Genome Sequencing Platform"/>
            <consortium name="Broad Institute Genome Sequencing Center for Infectious Disease"/>
            <person name="Nutman T.B."/>
            <person name="Fink D.L."/>
            <person name="Russ C."/>
            <person name="Young S."/>
            <person name="Zeng Q."/>
            <person name="Gargeya S."/>
            <person name="Alvarado L."/>
            <person name="Berlin A."/>
            <person name="Chapman S.B."/>
            <person name="Chen Z."/>
            <person name="Freedman E."/>
            <person name="Gellesch M."/>
            <person name="Goldberg J."/>
            <person name="Griggs A."/>
            <person name="Gujja S."/>
            <person name="Heilman E.R."/>
            <person name="Heiman D."/>
            <person name="Howarth C."/>
            <person name="Mehta T."/>
            <person name="Neiman D."/>
            <person name="Pearson M."/>
            <person name="Roberts A."/>
            <person name="Saif S."/>
            <person name="Shea T."/>
            <person name="Shenoy N."/>
            <person name="Sisk P."/>
            <person name="Stolte C."/>
            <person name="Sykes S."/>
            <person name="White J."/>
            <person name="Yandava C."/>
            <person name="Haas B."/>
            <person name="Henn M.R."/>
            <person name="Nusbaum C."/>
            <person name="Birren B."/>
        </authorList>
    </citation>
    <scope>NUCLEOTIDE SEQUENCE [LARGE SCALE GENOMIC DNA]</scope>
</reference>
<dbReference type="OMA" id="NPWSERS"/>
<dbReference type="InParanoid" id="A0A1S0TMM0"/>
<dbReference type="OrthoDB" id="5808781at2759"/>
<proteinExistence type="predicted"/>
<dbReference type="GeneID" id="9949137"/>
<dbReference type="InterPro" id="IPR000742">
    <property type="entry name" value="EGF"/>
</dbReference>
<dbReference type="InterPro" id="IPR000859">
    <property type="entry name" value="CUB_dom"/>
</dbReference>
<dbReference type="PROSITE" id="PS00022">
    <property type="entry name" value="EGF_1"/>
    <property type="match status" value="1"/>
</dbReference>
<dbReference type="KEGG" id="loa:LOAG_11678"/>
<name>A0A1S0TMM0_LOALO</name>
<dbReference type="InterPro" id="IPR035914">
    <property type="entry name" value="Sperma_CUB_dom_sf"/>
</dbReference>
<dbReference type="Gene3D" id="2.60.120.290">
    <property type="entry name" value="Spermadhesin, CUB domain"/>
    <property type="match status" value="1"/>
</dbReference>
<organism evidence="4">
    <name type="scientific">Loa loa</name>
    <name type="common">Eye worm</name>
    <name type="synonym">Filaria loa</name>
    <dbReference type="NCBI Taxonomy" id="7209"/>
    <lineage>
        <taxon>Eukaryota</taxon>
        <taxon>Metazoa</taxon>
        <taxon>Ecdysozoa</taxon>
        <taxon>Nematoda</taxon>
        <taxon>Chromadorea</taxon>
        <taxon>Rhabditida</taxon>
        <taxon>Spirurina</taxon>
        <taxon>Spiruromorpha</taxon>
        <taxon>Filarioidea</taxon>
        <taxon>Onchocercidae</taxon>
        <taxon>Loa</taxon>
    </lineage>
</organism>